<comment type="caution">
    <text evidence="5">Lacks conserved residue(s) required for the propagation of feature annotation.</text>
</comment>
<feature type="binding site" evidence="5">
    <location>
        <position position="119"/>
    </location>
    <ligand>
        <name>5-phospho-alpha-D-ribose 1-diphosphate</name>
        <dbReference type="ChEBI" id="CHEBI:58017"/>
    </ligand>
</feature>
<evidence type="ECO:0000256" key="1">
    <source>
        <dbReference type="ARBA" id="ARBA00022676"/>
    </source>
</evidence>
<evidence type="ECO:0000256" key="5">
    <source>
        <dbReference type="HAMAP-Rule" id="MF_00211"/>
    </source>
</evidence>
<proteinExistence type="inferred from homology"/>
<feature type="binding site" evidence="5">
    <location>
        <position position="110"/>
    </location>
    <ligand>
        <name>anthranilate</name>
        <dbReference type="ChEBI" id="CHEBI:16567"/>
        <label>1</label>
    </ligand>
</feature>
<feature type="binding site" evidence="5">
    <location>
        <position position="87"/>
    </location>
    <ligand>
        <name>5-phospho-alpha-D-ribose 1-diphosphate</name>
        <dbReference type="ChEBI" id="CHEBI:58017"/>
    </ligand>
</feature>
<evidence type="ECO:0000313" key="8">
    <source>
        <dbReference type="EMBL" id="MBC5788293.1"/>
    </source>
</evidence>
<evidence type="ECO:0000259" key="7">
    <source>
        <dbReference type="Pfam" id="PF02885"/>
    </source>
</evidence>
<organism evidence="8 9">
    <name type="scientific">Clostridium facile</name>
    <dbReference type="NCBI Taxonomy" id="2763035"/>
    <lineage>
        <taxon>Bacteria</taxon>
        <taxon>Bacillati</taxon>
        <taxon>Bacillota</taxon>
        <taxon>Clostridia</taxon>
        <taxon>Eubacteriales</taxon>
        <taxon>Clostridiaceae</taxon>
        <taxon>Clostridium</taxon>
    </lineage>
</organism>
<evidence type="ECO:0000256" key="2">
    <source>
        <dbReference type="ARBA" id="ARBA00022679"/>
    </source>
</evidence>
<feature type="binding site" evidence="5">
    <location>
        <position position="79"/>
    </location>
    <ligand>
        <name>anthranilate</name>
        <dbReference type="ChEBI" id="CHEBI:16567"/>
        <label>1</label>
    </ligand>
</feature>
<dbReference type="InterPro" id="IPR036320">
    <property type="entry name" value="Glycosyl_Trfase_fam3_N_dom_sf"/>
</dbReference>
<feature type="binding site" evidence="5">
    <location>
        <position position="91"/>
    </location>
    <ligand>
        <name>Mg(2+)</name>
        <dbReference type="ChEBI" id="CHEBI:18420"/>
        <label>1</label>
    </ligand>
</feature>
<feature type="binding site" evidence="5">
    <location>
        <position position="223"/>
    </location>
    <ligand>
        <name>Mg(2+)</name>
        <dbReference type="ChEBI" id="CHEBI:18420"/>
        <label>2</label>
    </ligand>
</feature>
<dbReference type="HAMAP" id="MF_00211">
    <property type="entry name" value="TrpD"/>
    <property type="match status" value="1"/>
</dbReference>
<comment type="pathway">
    <text evidence="5">Amino-acid biosynthesis; L-tryptophan biosynthesis; L-tryptophan from chorismate: step 2/5.</text>
</comment>
<feature type="binding site" evidence="5">
    <location>
        <begin position="107"/>
        <end position="115"/>
    </location>
    <ligand>
        <name>5-phospho-alpha-D-ribose 1-diphosphate</name>
        <dbReference type="ChEBI" id="CHEBI:58017"/>
    </ligand>
</feature>
<dbReference type="NCBIfam" id="TIGR01245">
    <property type="entry name" value="trpD"/>
    <property type="match status" value="1"/>
</dbReference>
<dbReference type="SUPFAM" id="SSF47648">
    <property type="entry name" value="Nucleoside phosphorylase/phosphoribosyltransferase N-terminal domain"/>
    <property type="match status" value="1"/>
</dbReference>
<feature type="binding site" evidence="5">
    <location>
        <position position="79"/>
    </location>
    <ligand>
        <name>5-phospho-alpha-D-ribose 1-diphosphate</name>
        <dbReference type="ChEBI" id="CHEBI:58017"/>
    </ligand>
</feature>
<evidence type="ECO:0000313" key="9">
    <source>
        <dbReference type="Proteomes" id="UP000649151"/>
    </source>
</evidence>
<sequence>MKQILKKLSLGESLTLEEAKYAMDKVLDNGATYAQIGAYLSLLRQKGETVEEITGSAMMMKEKAMHINPKVSDYIDFVGTGGDGVNTFNITTTAVFITATAGVSIAKHGNRAVTSKSGSIDLLEKLGINMDVTPKQVEECVDHTGMGFMFARSFNPCMKNASVVRNELGFRTIFNILGPISNPSNAKGQLIGVFDPYMTNTLATAMLTMGVQKGIVVCCNGIDEFTTIGENKVSEIKDGKVIDYMVTPEVFGFQRAGIEDIKGSTPEENAEITKRILSGEEQGAKLDTVLLNAGAGIYIGGKASSIAEGVLMAKELVETGAAQQKLQELITFTNSLKGNKS</sequence>
<keyword evidence="2 5" id="KW-0808">Transferase</keyword>
<keyword evidence="3 5" id="KW-0822">Tryptophan biosynthesis</keyword>
<feature type="binding site" evidence="5">
    <location>
        <position position="165"/>
    </location>
    <ligand>
        <name>anthranilate</name>
        <dbReference type="ChEBI" id="CHEBI:16567"/>
        <label>2</label>
    </ligand>
</feature>
<name>A0ABR7IT73_9CLOT</name>
<feature type="binding site" evidence="5">
    <location>
        <position position="224"/>
    </location>
    <ligand>
        <name>Mg(2+)</name>
        <dbReference type="ChEBI" id="CHEBI:18420"/>
        <label>1</label>
    </ligand>
</feature>
<feature type="domain" description="Glycosyl transferase family 3" evidence="6">
    <location>
        <begin position="73"/>
        <end position="322"/>
    </location>
</feature>
<dbReference type="Gene3D" id="3.40.1030.10">
    <property type="entry name" value="Nucleoside phosphorylase/phosphoribosyltransferase catalytic domain"/>
    <property type="match status" value="1"/>
</dbReference>
<dbReference type="Pfam" id="PF00591">
    <property type="entry name" value="Glycos_transf_3"/>
    <property type="match status" value="1"/>
</dbReference>
<dbReference type="EMBL" id="JACOQK010000001">
    <property type="protein sequence ID" value="MBC5788293.1"/>
    <property type="molecule type" value="Genomic_DNA"/>
</dbReference>
<dbReference type="PANTHER" id="PTHR43285:SF2">
    <property type="entry name" value="ANTHRANILATE PHOSPHORIBOSYLTRANSFERASE"/>
    <property type="match status" value="1"/>
</dbReference>
<comment type="similarity">
    <text evidence="5">Belongs to the anthranilate phosphoribosyltransferase family.</text>
</comment>
<dbReference type="InterPro" id="IPR017459">
    <property type="entry name" value="Glycosyl_Trfase_fam3_N_dom"/>
</dbReference>
<dbReference type="EC" id="2.4.2.18" evidence="5"/>
<feature type="domain" description="Glycosyl transferase family 3 N-terminal" evidence="7">
    <location>
        <begin position="2"/>
        <end position="64"/>
    </location>
</feature>
<dbReference type="InterPro" id="IPR005940">
    <property type="entry name" value="Anthranilate_Pribosyl_Tfrase"/>
</dbReference>
<dbReference type="InterPro" id="IPR000312">
    <property type="entry name" value="Glycosyl_Trfase_fam3"/>
</dbReference>
<evidence type="ECO:0000259" key="6">
    <source>
        <dbReference type="Pfam" id="PF00591"/>
    </source>
</evidence>
<evidence type="ECO:0000256" key="4">
    <source>
        <dbReference type="ARBA" id="ARBA00023141"/>
    </source>
</evidence>
<dbReference type="InterPro" id="IPR035902">
    <property type="entry name" value="Nuc_phospho_transferase"/>
</dbReference>
<accession>A0ABR7IT73</accession>
<feature type="binding site" evidence="5">
    <location>
        <begin position="89"/>
        <end position="92"/>
    </location>
    <ligand>
        <name>5-phospho-alpha-D-ribose 1-diphosphate</name>
        <dbReference type="ChEBI" id="CHEBI:58017"/>
    </ligand>
</feature>
<dbReference type="Proteomes" id="UP000649151">
    <property type="component" value="Unassembled WGS sequence"/>
</dbReference>
<comment type="catalytic activity">
    <reaction evidence="5">
        <text>N-(5-phospho-beta-D-ribosyl)anthranilate + diphosphate = 5-phospho-alpha-D-ribose 1-diphosphate + anthranilate</text>
        <dbReference type="Rhea" id="RHEA:11768"/>
        <dbReference type="ChEBI" id="CHEBI:16567"/>
        <dbReference type="ChEBI" id="CHEBI:18277"/>
        <dbReference type="ChEBI" id="CHEBI:33019"/>
        <dbReference type="ChEBI" id="CHEBI:58017"/>
        <dbReference type="EC" id="2.4.2.18"/>
    </reaction>
</comment>
<feature type="binding site" evidence="5">
    <location>
        <position position="224"/>
    </location>
    <ligand>
        <name>Mg(2+)</name>
        <dbReference type="ChEBI" id="CHEBI:18420"/>
        <label>2</label>
    </ligand>
</feature>
<dbReference type="Gene3D" id="1.20.970.10">
    <property type="entry name" value="Transferase, Pyrimidine Nucleoside Phosphorylase, Chain C"/>
    <property type="match status" value="1"/>
</dbReference>
<comment type="subunit">
    <text evidence="5">Homodimer.</text>
</comment>
<evidence type="ECO:0000256" key="3">
    <source>
        <dbReference type="ARBA" id="ARBA00022822"/>
    </source>
</evidence>
<comment type="cofactor">
    <cofactor evidence="5">
        <name>Mg(2+)</name>
        <dbReference type="ChEBI" id="CHEBI:18420"/>
    </cofactor>
    <text evidence="5">Binds 2 magnesium ions per monomer.</text>
</comment>
<dbReference type="RefSeq" id="WP_186996886.1">
    <property type="nucleotide sequence ID" value="NZ_JACOQK010000001.1"/>
</dbReference>
<keyword evidence="1 5" id="KW-0328">Glycosyltransferase</keyword>
<comment type="caution">
    <text evidence="8">The sequence shown here is derived from an EMBL/GenBank/DDBJ whole genome shotgun (WGS) entry which is preliminary data.</text>
</comment>
<protein>
    <recommendedName>
        <fullName evidence="5">Anthranilate phosphoribosyltransferase</fullName>
        <ecNumber evidence="5">2.4.2.18</ecNumber>
    </recommendedName>
</protein>
<keyword evidence="5" id="KW-0479">Metal-binding</keyword>
<comment type="function">
    <text evidence="5">Catalyzes the transfer of the phosphoribosyl group of 5-phosphorylribose-1-pyrophosphate (PRPP) to anthranilate to yield N-(5'-phosphoribosyl)-anthranilate (PRA).</text>
</comment>
<keyword evidence="5" id="KW-0028">Amino-acid biosynthesis</keyword>
<keyword evidence="9" id="KW-1185">Reference proteome</keyword>
<reference evidence="8 9" key="1">
    <citation type="submission" date="2020-08" db="EMBL/GenBank/DDBJ databases">
        <title>Genome public.</title>
        <authorList>
            <person name="Liu C."/>
            <person name="Sun Q."/>
        </authorList>
    </citation>
    <scope>NUCLEOTIDE SEQUENCE [LARGE SCALE GENOMIC DNA]</scope>
    <source>
        <strain evidence="8 9">NSJ-27</strain>
    </source>
</reference>
<dbReference type="Pfam" id="PF02885">
    <property type="entry name" value="Glycos_trans_3N"/>
    <property type="match status" value="1"/>
</dbReference>
<gene>
    <name evidence="5 8" type="primary">trpD</name>
    <name evidence="8" type="ORF">H8Z77_09730</name>
</gene>
<feature type="binding site" evidence="5">
    <location>
        <begin position="82"/>
        <end position="83"/>
    </location>
    <ligand>
        <name>5-phospho-alpha-D-ribose 1-diphosphate</name>
        <dbReference type="ChEBI" id="CHEBI:58017"/>
    </ligand>
</feature>
<keyword evidence="5" id="KW-0460">Magnesium</keyword>
<dbReference type="PANTHER" id="PTHR43285">
    <property type="entry name" value="ANTHRANILATE PHOSPHORIBOSYLTRANSFERASE"/>
    <property type="match status" value="1"/>
</dbReference>
<dbReference type="SUPFAM" id="SSF52418">
    <property type="entry name" value="Nucleoside phosphorylase/phosphoribosyltransferase catalytic domain"/>
    <property type="match status" value="1"/>
</dbReference>
<keyword evidence="4 5" id="KW-0057">Aromatic amino acid biosynthesis</keyword>
<dbReference type="GO" id="GO:0004048">
    <property type="term" value="F:anthranilate phosphoribosyltransferase activity"/>
    <property type="evidence" value="ECO:0007669"/>
    <property type="project" value="UniProtKB-EC"/>
</dbReference>